<dbReference type="GO" id="GO:0016020">
    <property type="term" value="C:membrane"/>
    <property type="evidence" value="ECO:0007669"/>
    <property type="project" value="TreeGrafter"/>
</dbReference>
<comment type="caution">
    <text evidence="6">Lacks conserved residue(s) required for the propagation of feature annotation.</text>
</comment>
<keyword evidence="3 6" id="KW-0518">Myosin</keyword>
<name>A0AAF0WFZ3_DAUCS</name>
<dbReference type="GO" id="GO:0005737">
    <property type="term" value="C:cytoplasm"/>
    <property type="evidence" value="ECO:0007669"/>
    <property type="project" value="TreeGrafter"/>
</dbReference>
<dbReference type="Gene3D" id="3.40.850.10">
    <property type="entry name" value="Kinesin motor domain"/>
    <property type="match status" value="1"/>
</dbReference>
<dbReference type="GO" id="GO:0007015">
    <property type="term" value="P:actin filament organization"/>
    <property type="evidence" value="ECO:0007669"/>
    <property type="project" value="TreeGrafter"/>
</dbReference>
<dbReference type="GO" id="GO:0000146">
    <property type="term" value="F:microfilament motor activity"/>
    <property type="evidence" value="ECO:0007669"/>
    <property type="project" value="TreeGrafter"/>
</dbReference>
<evidence type="ECO:0000256" key="6">
    <source>
        <dbReference type="PROSITE-ProRule" id="PRU00782"/>
    </source>
</evidence>
<keyword evidence="1" id="KW-0547">Nucleotide-binding</keyword>
<dbReference type="PANTHER" id="PTHR13140">
    <property type="entry name" value="MYOSIN"/>
    <property type="match status" value="1"/>
</dbReference>
<evidence type="ECO:0000313" key="8">
    <source>
        <dbReference type="EMBL" id="WOG87428.1"/>
    </source>
</evidence>
<dbReference type="AlphaFoldDB" id="A0AAF0WFZ3"/>
<dbReference type="PANTHER" id="PTHR13140:SF780">
    <property type="entry name" value="MYOSIN-1"/>
    <property type="match status" value="1"/>
</dbReference>
<proteinExistence type="inferred from homology"/>
<reference evidence="8" key="1">
    <citation type="journal article" date="2016" name="Nat. Genet.">
        <title>A high-quality carrot genome assembly provides new insights into carotenoid accumulation and asterid genome evolution.</title>
        <authorList>
            <person name="Iorizzo M."/>
            <person name="Ellison S."/>
            <person name="Senalik D."/>
            <person name="Zeng P."/>
            <person name="Satapoomin P."/>
            <person name="Huang J."/>
            <person name="Bowman M."/>
            <person name="Iovene M."/>
            <person name="Sanseverino W."/>
            <person name="Cavagnaro P."/>
            <person name="Yildiz M."/>
            <person name="Macko-Podgorni A."/>
            <person name="Moranska E."/>
            <person name="Grzebelus E."/>
            <person name="Grzebelus D."/>
            <person name="Ashrafi H."/>
            <person name="Zheng Z."/>
            <person name="Cheng S."/>
            <person name="Spooner D."/>
            <person name="Van Deynze A."/>
            <person name="Simon P."/>
        </authorList>
    </citation>
    <scope>NUCLEOTIDE SEQUENCE</scope>
    <source>
        <tissue evidence="8">Leaf</tissue>
    </source>
</reference>
<dbReference type="InterPro" id="IPR027417">
    <property type="entry name" value="P-loop_NTPase"/>
</dbReference>
<evidence type="ECO:0000313" key="9">
    <source>
        <dbReference type="Proteomes" id="UP000077755"/>
    </source>
</evidence>
<reference evidence="8" key="2">
    <citation type="submission" date="2022-03" db="EMBL/GenBank/DDBJ databases">
        <title>Draft title - Genomic analysis of global carrot germplasm unveils the trajectory of domestication and the origin of high carotenoid orange carrot.</title>
        <authorList>
            <person name="Iorizzo M."/>
            <person name="Ellison S."/>
            <person name="Senalik D."/>
            <person name="Macko-Podgorni A."/>
            <person name="Grzebelus D."/>
            <person name="Bostan H."/>
            <person name="Rolling W."/>
            <person name="Curaba J."/>
            <person name="Simon P."/>
        </authorList>
    </citation>
    <scope>NUCLEOTIDE SEQUENCE</scope>
    <source>
        <tissue evidence="8">Leaf</tissue>
    </source>
</reference>
<dbReference type="EMBL" id="CP093344">
    <property type="protein sequence ID" value="WOG87428.1"/>
    <property type="molecule type" value="Genomic_DNA"/>
</dbReference>
<dbReference type="GO" id="GO:0005524">
    <property type="term" value="F:ATP binding"/>
    <property type="evidence" value="ECO:0007669"/>
    <property type="project" value="UniProtKB-KW"/>
</dbReference>
<keyword evidence="5 6" id="KW-0009">Actin-binding</keyword>
<evidence type="ECO:0000259" key="7">
    <source>
        <dbReference type="PROSITE" id="PS51456"/>
    </source>
</evidence>
<keyword evidence="4" id="KW-0505">Motor protein</keyword>
<dbReference type="GO" id="GO:0016459">
    <property type="term" value="C:myosin complex"/>
    <property type="evidence" value="ECO:0007669"/>
    <property type="project" value="UniProtKB-KW"/>
</dbReference>
<sequence>MESMGMQVILLVAQFQTIRVFIFFLYQGLSVVQGWSRKTETAKIAMQCWAALGGGSGIEYEILKTNPILEAFGDAKTSRNNNSIRFVIASIAARHFAGTKSTKLCEAQLQSFCLHGQDQKLRYLLNSWLERKMRMVLIFWSCRTLKKIDTAFKCISNV</sequence>
<dbReference type="InterPro" id="IPR001609">
    <property type="entry name" value="Myosin_head_motor_dom-like"/>
</dbReference>
<feature type="domain" description="Myosin motor" evidence="7">
    <location>
        <begin position="1"/>
        <end position="158"/>
    </location>
</feature>
<dbReference type="GO" id="GO:0051015">
    <property type="term" value="F:actin filament binding"/>
    <property type="evidence" value="ECO:0007669"/>
    <property type="project" value="TreeGrafter"/>
</dbReference>
<dbReference type="Pfam" id="PF00063">
    <property type="entry name" value="Myosin_head"/>
    <property type="match status" value="1"/>
</dbReference>
<evidence type="ECO:0000256" key="5">
    <source>
        <dbReference type="ARBA" id="ARBA00023203"/>
    </source>
</evidence>
<dbReference type="PROSITE" id="PS51456">
    <property type="entry name" value="MYOSIN_MOTOR"/>
    <property type="match status" value="1"/>
</dbReference>
<keyword evidence="2" id="KW-0067">ATP-binding</keyword>
<dbReference type="Proteomes" id="UP000077755">
    <property type="component" value="Chromosome 2"/>
</dbReference>
<organism evidence="8 9">
    <name type="scientific">Daucus carota subsp. sativus</name>
    <name type="common">Carrot</name>
    <dbReference type="NCBI Taxonomy" id="79200"/>
    <lineage>
        <taxon>Eukaryota</taxon>
        <taxon>Viridiplantae</taxon>
        <taxon>Streptophyta</taxon>
        <taxon>Embryophyta</taxon>
        <taxon>Tracheophyta</taxon>
        <taxon>Spermatophyta</taxon>
        <taxon>Magnoliopsida</taxon>
        <taxon>eudicotyledons</taxon>
        <taxon>Gunneridae</taxon>
        <taxon>Pentapetalae</taxon>
        <taxon>asterids</taxon>
        <taxon>campanulids</taxon>
        <taxon>Apiales</taxon>
        <taxon>Apiaceae</taxon>
        <taxon>Apioideae</taxon>
        <taxon>Scandiceae</taxon>
        <taxon>Daucinae</taxon>
        <taxon>Daucus</taxon>
        <taxon>Daucus sect. Daucus</taxon>
    </lineage>
</organism>
<evidence type="ECO:0000256" key="1">
    <source>
        <dbReference type="ARBA" id="ARBA00022741"/>
    </source>
</evidence>
<accession>A0AAF0WFZ3</accession>
<evidence type="ECO:0000256" key="3">
    <source>
        <dbReference type="ARBA" id="ARBA00023123"/>
    </source>
</evidence>
<dbReference type="SUPFAM" id="SSF52540">
    <property type="entry name" value="P-loop containing nucleoside triphosphate hydrolases"/>
    <property type="match status" value="1"/>
</dbReference>
<keyword evidence="9" id="KW-1185">Reference proteome</keyword>
<comment type="similarity">
    <text evidence="6">Belongs to the TRAFAC class myosin-kinesin ATPase superfamily. Myosin family.</text>
</comment>
<evidence type="ECO:0000256" key="4">
    <source>
        <dbReference type="ARBA" id="ARBA00023175"/>
    </source>
</evidence>
<protein>
    <recommendedName>
        <fullName evidence="7">Myosin motor domain-containing protein</fullName>
    </recommendedName>
</protein>
<gene>
    <name evidence="8" type="ORF">DCAR_0206653</name>
</gene>
<evidence type="ECO:0000256" key="2">
    <source>
        <dbReference type="ARBA" id="ARBA00022840"/>
    </source>
</evidence>
<dbReference type="InterPro" id="IPR036961">
    <property type="entry name" value="Kinesin_motor_dom_sf"/>
</dbReference>